<proteinExistence type="predicted"/>
<organism evidence="4 5">
    <name type="scientific">Eimeria acervulina</name>
    <name type="common">Coccidian parasite</name>
    <dbReference type="NCBI Taxonomy" id="5801"/>
    <lineage>
        <taxon>Eukaryota</taxon>
        <taxon>Sar</taxon>
        <taxon>Alveolata</taxon>
        <taxon>Apicomplexa</taxon>
        <taxon>Conoidasida</taxon>
        <taxon>Coccidia</taxon>
        <taxon>Eucoccidiorida</taxon>
        <taxon>Eimeriorina</taxon>
        <taxon>Eimeriidae</taxon>
        <taxon>Eimeria</taxon>
    </lineage>
</organism>
<evidence type="ECO:0000256" key="1">
    <source>
        <dbReference type="SAM" id="MobiDB-lite"/>
    </source>
</evidence>
<reference evidence="4" key="1">
    <citation type="submission" date="2013-10" db="EMBL/GenBank/DDBJ databases">
        <title>Genomic analysis of the causative agents of coccidiosis in chickens.</title>
        <authorList>
            <person name="Reid A.J."/>
            <person name="Blake D."/>
            <person name="Billington K."/>
            <person name="Browne H."/>
            <person name="Dunn M."/>
            <person name="Hung S."/>
            <person name="Kawahara F."/>
            <person name="Miranda-Saavedra D."/>
            <person name="Mourier T."/>
            <person name="Nagra H."/>
            <person name="Otto T.D."/>
            <person name="Rawlings N."/>
            <person name="Sanchez A."/>
            <person name="Sanders M."/>
            <person name="Subramaniam C."/>
            <person name="Tay Y."/>
            <person name="Dear P."/>
            <person name="Doerig C."/>
            <person name="Gruber A."/>
            <person name="Parkinson J."/>
            <person name="Shirley M."/>
            <person name="Wan K.L."/>
            <person name="Berriman M."/>
            <person name="Tomley F."/>
            <person name="Pain A."/>
        </authorList>
    </citation>
    <scope>NUCLEOTIDE SEQUENCE [LARGE SCALE GENOMIC DNA]</scope>
    <source>
        <strain evidence="4">Houghton</strain>
    </source>
</reference>
<gene>
    <name evidence="4" type="ORF">EAH_00019870</name>
</gene>
<dbReference type="RefSeq" id="XP_013252689.1">
    <property type="nucleotide sequence ID" value="XM_013397235.1"/>
</dbReference>
<feature type="transmembrane region" description="Helical" evidence="2">
    <location>
        <begin position="85"/>
        <end position="108"/>
    </location>
</feature>
<protein>
    <submittedName>
        <fullName evidence="4">Uncharacterized protein</fullName>
    </submittedName>
</protein>
<accession>U6G9L8</accession>
<feature type="non-terminal residue" evidence="4">
    <location>
        <position position="254"/>
    </location>
</feature>
<feature type="compositionally biased region" description="Low complexity" evidence="1">
    <location>
        <begin position="139"/>
        <end position="164"/>
    </location>
</feature>
<keyword evidence="2" id="KW-1133">Transmembrane helix</keyword>
<feature type="chain" id="PRO_5004670371" evidence="3">
    <location>
        <begin position="17"/>
        <end position="254"/>
    </location>
</feature>
<keyword evidence="3" id="KW-0732">Signal</keyword>
<dbReference type="AlphaFoldDB" id="U6G9L8"/>
<reference evidence="4" key="2">
    <citation type="submission" date="2013-10" db="EMBL/GenBank/DDBJ databases">
        <authorList>
            <person name="Aslett M."/>
        </authorList>
    </citation>
    <scope>NUCLEOTIDE SEQUENCE [LARGE SCALE GENOMIC DNA]</scope>
    <source>
        <strain evidence="4">Houghton</strain>
    </source>
</reference>
<feature type="signal peptide" evidence="3">
    <location>
        <begin position="1"/>
        <end position="16"/>
    </location>
</feature>
<dbReference type="EMBL" id="HG670473">
    <property type="protein sequence ID" value="CDI76830.1"/>
    <property type="molecule type" value="Genomic_DNA"/>
</dbReference>
<sequence length="254" mass="26251">MRLLAVFLALVCVSRGYGGAAEGLGDRGIGRETSYPGPHAWREGGRGSWMEYGGAAVGPLKGSLLQQQRREHRQQQRMRQQQRRLLLALITTASVALVMLVLKCYFVLTGSPQSEPYGSLGGPSYRRLAAKRLCGRSLSSPASSTAAAASSSSSLSPSSSSSPRQPQPQPVAPVVGAPTPQAQVAVAYSSGGSASRGIVLGGPYPPLPRGPQHPGGPPNNSAYPRDAVGPPGPPGVVYYEGPMGPLGAGGFLQP</sequence>
<evidence type="ECO:0000256" key="2">
    <source>
        <dbReference type="SAM" id="Phobius"/>
    </source>
</evidence>
<evidence type="ECO:0000313" key="4">
    <source>
        <dbReference type="EMBL" id="CDI76830.1"/>
    </source>
</evidence>
<dbReference type="Proteomes" id="UP000018050">
    <property type="component" value="Unassembled WGS sequence"/>
</dbReference>
<dbReference type="GeneID" id="25270057"/>
<keyword evidence="2" id="KW-0472">Membrane</keyword>
<keyword evidence="5" id="KW-1185">Reference proteome</keyword>
<name>U6G9L8_EIMAC</name>
<feature type="region of interest" description="Disordered" evidence="1">
    <location>
        <begin position="197"/>
        <end position="236"/>
    </location>
</feature>
<evidence type="ECO:0000313" key="5">
    <source>
        <dbReference type="Proteomes" id="UP000018050"/>
    </source>
</evidence>
<feature type="compositionally biased region" description="Pro residues" evidence="1">
    <location>
        <begin position="203"/>
        <end position="217"/>
    </location>
</feature>
<feature type="region of interest" description="Disordered" evidence="1">
    <location>
        <begin position="139"/>
        <end position="176"/>
    </location>
</feature>
<keyword evidence="2" id="KW-0812">Transmembrane</keyword>
<evidence type="ECO:0000256" key="3">
    <source>
        <dbReference type="SAM" id="SignalP"/>
    </source>
</evidence>
<dbReference type="VEuPathDB" id="ToxoDB:EAH_00019870"/>